<feature type="compositionally biased region" description="Polar residues" evidence="4">
    <location>
        <begin position="347"/>
        <end position="356"/>
    </location>
</feature>
<dbReference type="GO" id="GO:0000981">
    <property type="term" value="F:DNA-binding transcription factor activity, RNA polymerase II-specific"/>
    <property type="evidence" value="ECO:0007669"/>
    <property type="project" value="TreeGrafter"/>
</dbReference>
<keyword evidence="7" id="KW-1185">Reference proteome</keyword>
<dbReference type="SUPFAM" id="SSF57959">
    <property type="entry name" value="Leucine zipper domain"/>
    <property type="match status" value="1"/>
</dbReference>
<feature type="compositionally biased region" description="Polar residues" evidence="4">
    <location>
        <begin position="156"/>
        <end position="172"/>
    </location>
</feature>
<evidence type="ECO:0000256" key="3">
    <source>
        <dbReference type="ARBA" id="ARBA00023163"/>
    </source>
</evidence>
<dbReference type="GO" id="GO:0000978">
    <property type="term" value="F:RNA polymerase II cis-regulatory region sequence-specific DNA binding"/>
    <property type="evidence" value="ECO:0007669"/>
    <property type="project" value="TreeGrafter"/>
</dbReference>
<dbReference type="PROSITE" id="PS50217">
    <property type="entry name" value="BZIP"/>
    <property type="match status" value="1"/>
</dbReference>
<dbReference type="PRINTS" id="PR00042">
    <property type="entry name" value="LEUZIPPRFOS"/>
</dbReference>
<feature type="compositionally biased region" description="Low complexity" evidence="4">
    <location>
        <begin position="136"/>
        <end position="150"/>
    </location>
</feature>
<proteinExistence type="predicted"/>
<feature type="region of interest" description="Disordered" evidence="4">
    <location>
        <begin position="308"/>
        <end position="356"/>
    </location>
</feature>
<dbReference type="Pfam" id="PF00170">
    <property type="entry name" value="bZIP_1"/>
    <property type="match status" value="1"/>
</dbReference>
<keyword evidence="3" id="KW-0804">Transcription</keyword>
<keyword evidence="2" id="KW-0238">DNA-binding</keyword>
<dbReference type="GO" id="GO:0005634">
    <property type="term" value="C:nucleus"/>
    <property type="evidence" value="ECO:0007669"/>
    <property type="project" value="TreeGrafter"/>
</dbReference>
<evidence type="ECO:0000256" key="1">
    <source>
        <dbReference type="ARBA" id="ARBA00023015"/>
    </source>
</evidence>
<dbReference type="Proteomes" id="UP000198287">
    <property type="component" value="Unassembled WGS sequence"/>
</dbReference>
<accession>A0A226EQS0</accession>
<comment type="caution">
    <text evidence="6">The sequence shown here is derived from an EMBL/GenBank/DDBJ whole genome shotgun (WGS) entry which is preliminary data.</text>
</comment>
<dbReference type="SMART" id="SM00338">
    <property type="entry name" value="BRLZ"/>
    <property type="match status" value="1"/>
</dbReference>
<dbReference type="InterPro" id="IPR000837">
    <property type="entry name" value="AP-1"/>
</dbReference>
<sequence>MGHLVFGASGMQRLNIEAARRQAGQDLLQTPNPGLPPSAGNGTPISLSTPDILNSIIAIANPFFESATLPDDTETLSQQDFDEPQEKKVFANLETSVTSTTSSCVQTVSGSSQNNQNLTNINNAITTATPSNNYCMAGSPHSVSSTSTSESPPPSKQQNFYQVPQPSSSVESMRSKLIKDSLKLTIQTKRKNSGKEELDVKSELVTKRHKREEVELTYDFSNDSFAESLPPTKLTPEDEERRKRRRERNKVAATKCRNKKKEKTVLLVQEAEVLETDNVTLKSEIALMEEEFKRLSSLLTSHTPNCVLNQEQKPSTSSSSQQHHHQDLTHGHQNISNNNVSSYSNSTPVHQQQQHDYNQGLNPHLAISNHHHNHNHNNNNHFMGSNNNMNMNYFGGPLHHQTIQLS</sequence>
<evidence type="ECO:0000256" key="4">
    <source>
        <dbReference type="SAM" id="MobiDB-lite"/>
    </source>
</evidence>
<dbReference type="AlphaFoldDB" id="A0A226EQS0"/>
<evidence type="ECO:0000313" key="6">
    <source>
        <dbReference type="EMBL" id="OXA59975.1"/>
    </source>
</evidence>
<dbReference type="InterPro" id="IPR046347">
    <property type="entry name" value="bZIP_sf"/>
</dbReference>
<feature type="region of interest" description="Disordered" evidence="4">
    <location>
        <begin position="222"/>
        <end position="256"/>
    </location>
</feature>
<dbReference type="STRING" id="158441.A0A226EQS0"/>
<dbReference type="InterPro" id="IPR004827">
    <property type="entry name" value="bZIP"/>
</dbReference>
<feature type="domain" description="BZIP" evidence="5">
    <location>
        <begin position="239"/>
        <end position="302"/>
    </location>
</feature>
<evidence type="ECO:0000259" key="5">
    <source>
        <dbReference type="PROSITE" id="PS50217"/>
    </source>
</evidence>
<dbReference type="OrthoDB" id="2596881at2759"/>
<dbReference type="PANTHER" id="PTHR23351:SF24">
    <property type="entry name" value="ACTIVATING TRANSCRIPTION FACTOR 3-RELATED"/>
    <property type="match status" value="1"/>
</dbReference>
<dbReference type="Gene3D" id="1.20.5.170">
    <property type="match status" value="1"/>
</dbReference>
<evidence type="ECO:0000313" key="7">
    <source>
        <dbReference type="Proteomes" id="UP000198287"/>
    </source>
</evidence>
<evidence type="ECO:0000256" key="2">
    <source>
        <dbReference type="ARBA" id="ARBA00023125"/>
    </source>
</evidence>
<feature type="region of interest" description="Disordered" evidence="4">
    <location>
        <begin position="136"/>
        <end position="174"/>
    </location>
</feature>
<dbReference type="PANTHER" id="PTHR23351">
    <property type="entry name" value="FOS TRANSCRIPTION FACTOR-RELATED"/>
    <property type="match status" value="1"/>
</dbReference>
<protein>
    <submittedName>
        <fullName evidence="6">Transforming protein v-Fos/v-Fox</fullName>
    </submittedName>
</protein>
<reference evidence="6 7" key="1">
    <citation type="submission" date="2015-12" db="EMBL/GenBank/DDBJ databases">
        <title>The genome of Folsomia candida.</title>
        <authorList>
            <person name="Faddeeva A."/>
            <person name="Derks M.F."/>
            <person name="Anvar Y."/>
            <person name="Smit S."/>
            <person name="Van Straalen N."/>
            <person name="Roelofs D."/>
        </authorList>
    </citation>
    <scope>NUCLEOTIDE SEQUENCE [LARGE SCALE GENOMIC DNA]</scope>
    <source>
        <strain evidence="6 7">VU population</strain>
        <tissue evidence="6">Whole body</tissue>
    </source>
</reference>
<name>A0A226EQS0_FOLCA</name>
<dbReference type="OMA" id="HGHQNIS"/>
<feature type="compositionally biased region" description="Low complexity" evidence="4">
    <location>
        <begin position="334"/>
        <end position="346"/>
    </location>
</feature>
<gene>
    <name evidence="6" type="ORF">Fcan01_05713</name>
</gene>
<organism evidence="6 7">
    <name type="scientific">Folsomia candida</name>
    <name type="common">Springtail</name>
    <dbReference type="NCBI Taxonomy" id="158441"/>
    <lineage>
        <taxon>Eukaryota</taxon>
        <taxon>Metazoa</taxon>
        <taxon>Ecdysozoa</taxon>
        <taxon>Arthropoda</taxon>
        <taxon>Hexapoda</taxon>
        <taxon>Collembola</taxon>
        <taxon>Entomobryomorpha</taxon>
        <taxon>Isotomoidea</taxon>
        <taxon>Isotomidae</taxon>
        <taxon>Proisotominae</taxon>
        <taxon>Folsomia</taxon>
    </lineage>
</organism>
<dbReference type="PROSITE" id="PS00036">
    <property type="entry name" value="BZIP_BASIC"/>
    <property type="match status" value="1"/>
</dbReference>
<dbReference type="EMBL" id="LNIX01000002">
    <property type="protein sequence ID" value="OXA59975.1"/>
    <property type="molecule type" value="Genomic_DNA"/>
</dbReference>
<keyword evidence="1" id="KW-0805">Transcription regulation</keyword>